<dbReference type="InterPro" id="IPR036291">
    <property type="entry name" value="NAD(P)-bd_dom_sf"/>
</dbReference>
<dbReference type="Pfam" id="PF07993">
    <property type="entry name" value="NAD_binding_4"/>
    <property type="match status" value="1"/>
</dbReference>
<evidence type="ECO:0000256" key="3">
    <source>
        <dbReference type="ARBA" id="ARBA00022741"/>
    </source>
</evidence>
<proteinExistence type="inferred from homology"/>
<dbReference type="InterPro" id="IPR042099">
    <property type="entry name" value="ANL_N_sf"/>
</dbReference>
<keyword evidence="8" id="KW-1185">Reference proteome</keyword>
<name>A0A6I3L2J0_9NOCA</name>
<accession>A0A6I3L2J0</accession>
<comment type="caution">
    <text evidence="7">The sequence shown here is derived from an EMBL/GenBank/DDBJ whole genome shotgun (WGS) entry which is preliminary data.</text>
</comment>
<feature type="binding site" evidence="5">
    <location>
        <position position="962"/>
    </location>
    <ligand>
        <name>NADP(+)</name>
        <dbReference type="ChEBI" id="CHEBI:58349"/>
    </ligand>
</feature>
<feature type="binding site" evidence="5">
    <location>
        <position position="501"/>
    </location>
    <ligand>
        <name>AMP</name>
        <dbReference type="ChEBI" id="CHEBI:456215"/>
    </ligand>
</feature>
<feature type="binding site" evidence="5">
    <location>
        <begin position="789"/>
        <end position="792"/>
    </location>
    <ligand>
        <name>NADP(+)</name>
        <dbReference type="ChEBI" id="CHEBI:58349"/>
    </ligand>
</feature>
<dbReference type="InterPro" id="IPR046407">
    <property type="entry name" value="CAR"/>
</dbReference>
<dbReference type="Pfam" id="PF00501">
    <property type="entry name" value="AMP-binding"/>
    <property type="match status" value="1"/>
</dbReference>
<dbReference type="GO" id="GO:0004467">
    <property type="term" value="F:long-chain fatty acid-CoA ligase activity"/>
    <property type="evidence" value="ECO:0007669"/>
    <property type="project" value="TreeGrafter"/>
</dbReference>
<feature type="binding site" evidence="5">
    <location>
        <position position="522"/>
    </location>
    <ligand>
        <name>AMP</name>
        <dbReference type="ChEBI" id="CHEBI:456215"/>
    </ligand>
</feature>
<feature type="binding site" evidence="5">
    <location>
        <position position="922"/>
    </location>
    <ligand>
        <name>NADP(+)</name>
        <dbReference type="ChEBI" id="CHEBI:58349"/>
    </ligand>
</feature>
<comment type="similarity">
    <text evidence="5">Belongs to the ATP-dependent AMP-binding enzyme family. Carboxylic acid reductase subfamily.</text>
</comment>
<dbReference type="Proteomes" id="UP000432464">
    <property type="component" value="Unassembled WGS sequence"/>
</dbReference>
<evidence type="ECO:0000313" key="7">
    <source>
        <dbReference type="EMBL" id="MTE17243.1"/>
    </source>
</evidence>
<sequence length="1176" mass="127663">MVEDAPRAELTQRFADRLASAEIAKRFEALLADDQVRALMPLPEVAEAARQSGQGLAGAVAVLMDGYADRPAIGERASEIAVDADGRRIRRLLPAYRTVTYRELWSRSGAIAAAWHANTRNPLRAGDFLCALGFASGDFTAIELAAIRLGLVSVPLQSSAAAAQWHSILTETGARTLAVSLELLEPALECVLDGTPVESVVVFDFEPGDERQAEIFAAAQRRIASSGAGVGLESLAAVEDRGRDLPAVPLHVPADEDELALLIYTSGSTGTPKGAMYPQRLVAGMWLGPTVIPAPVLNFCYMPMSHVAGRMVLTGTFARGGTAFFAAASDMSTLFEDFGLVRPTEAFFVPRVCEMVFQRYQSDVRRRIAAGEAAEAADVAAKDALRQDLLGGRLVRVMVGSAPISAEMKEFMNSVLDQPLIDGYGSTEAGGGLLIDNEIRRPPVIDYRLVDVPELGYFATDKPYPRGELLVKSTLQIPGYFKRPEVTAEIFDEDGYYRTGDIVAEVRPDHLVYVDRRNNVLKLSQGEFVTVAKLEAVYATSPLIAQIFVYGSSERSHLLAVIVPTDAARALAPAEMTAAITESLQQIARDAELESYEIPRDFLLETEPFTQENGLLSGIGKLLRPKLKERYGDRLEQLYRAQARQQENELLMLRREAADRPVLETVRRAARAVLGGGEPQADAHFIDLGGDSLSALSFSTLLREIFGVEVPVGVIVSPANDLAGLAAHIEGERHGGGGRPTASTVHGGSEIRAADLTLDKFVDAATLAAAPGLPLAAHPPRTVLLTGANGYLGRFLCLEWLQRLDESDGTLVCVIRGHDAASARRRLDEVFDSGDPELSRRYRELAAHRLRVLAGDIGAPNLGLDQAVWQELADTVDLIVHPAALVNHVLPYDQLFGPNVVGTAEVIRLALTTTRKPVTYLSTVAVAAQVDPAVFTEDGDIREISAVRVLDDGYANGYGNSKWAGEVLLREAHDLCGLPVAVFRSDMILAHSTFAGQLNLPDMFTRLLLSVLATGLAPKSFYALDSRGERQRAHYDGLPADFTAAAITTLGARVTAGFETYDVLNPHDDGISLDEFVDWLIESGHPIDRIDSYQDWLTRFETALRALPEHQRTHSVLPLLHAYRRPSPPIPGAALPAKRFQTAVQQAKLGPNADIPHLTKELIDKYVKDLKLRNLL</sequence>
<organism evidence="7 8">
    <name type="scientific">Nocardia aurantiaca</name>
    <dbReference type="NCBI Taxonomy" id="2675850"/>
    <lineage>
        <taxon>Bacteria</taxon>
        <taxon>Bacillati</taxon>
        <taxon>Actinomycetota</taxon>
        <taxon>Actinomycetes</taxon>
        <taxon>Mycobacteriales</taxon>
        <taxon>Nocardiaceae</taxon>
        <taxon>Nocardia</taxon>
    </lineage>
</organism>
<feature type="binding site" evidence="5">
    <location>
        <begin position="882"/>
        <end position="884"/>
    </location>
    <ligand>
        <name>NADP(+)</name>
        <dbReference type="ChEBI" id="CHEBI:58349"/>
    </ligand>
</feature>
<dbReference type="RefSeq" id="WP_154791652.1">
    <property type="nucleotide sequence ID" value="NZ_WMBB01000021.1"/>
</dbReference>
<dbReference type="AlphaFoldDB" id="A0A6I3L2J0"/>
<reference evidence="7 8" key="1">
    <citation type="submission" date="2019-11" db="EMBL/GenBank/DDBJ databases">
        <title>Nocardia sp. nov. CT2-14 isolated from soil.</title>
        <authorList>
            <person name="Kanchanasin P."/>
            <person name="Tanasupawat S."/>
            <person name="Yuki M."/>
            <person name="Kudo T."/>
        </authorList>
    </citation>
    <scope>NUCLEOTIDE SEQUENCE [LARGE SCALE GENOMIC DNA]</scope>
    <source>
        <strain evidence="7 8">CT2-14</strain>
    </source>
</reference>
<dbReference type="InterPro" id="IPR009081">
    <property type="entry name" value="PP-bd_ACP"/>
</dbReference>
<dbReference type="Gene3D" id="1.10.1200.10">
    <property type="entry name" value="ACP-like"/>
    <property type="match status" value="1"/>
</dbReference>
<keyword evidence="1 5" id="KW-0596">Phosphopantetheine</keyword>
<gene>
    <name evidence="5" type="primary">car</name>
    <name evidence="7" type="ORF">GLP40_31465</name>
</gene>
<evidence type="ECO:0000313" key="8">
    <source>
        <dbReference type="Proteomes" id="UP000432464"/>
    </source>
</evidence>
<dbReference type="NCBIfam" id="NF041592">
    <property type="entry name" value="carboxyl_red"/>
    <property type="match status" value="1"/>
</dbReference>
<keyword evidence="3 5" id="KW-0547">Nucleotide-binding</keyword>
<feature type="domain" description="Carrier" evidence="6">
    <location>
        <begin position="657"/>
        <end position="733"/>
    </location>
</feature>
<feature type="binding site" evidence="5">
    <location>
        <begin position="422"/>
        <end position="423"/>
    </location>
    <ligand>
        <name>AMP</name>
        <dbReference type="ChEBI" id="CHEBI:456215"/>
    </ligand>
</feature>
<dbReference type="Pfam" id="PF23562">
    <property type="entry name" value="AMP-binding_C_3"/>
    <property type="match status" value="1"/>
</dbReference>
<dbReference type="GO" id="GO:0031177">
    <property type="term" value="F:phosphopantetheine binding"/>
    <property type="evidence" value="ECO:0007669"/>
    <property type="project" value="UniProtKB-UniRule"/>
</dbReference>
<evidence type="ECO:0000256" key="5">
    <source>
        <dbReference type="HAMAP-Rule" id="MF_02247"/>
    </source>
</evidence>
<dbReference type="Pfam" id="PF00550">
    <property type="entry name" value="PP-binding"/>
    <property type="match status" value="1"/>
</dbReference>
<feature type="binding site" evidence="5">
    <location>
        <begin position="513"/>
        <end position="516"/>
    </location>
    <ligand>
        <name>AMP</name>
        <dbReference type="ChEBI" id="CHEBI:456215"/>
    </ligand>
</feature>
<dbReference type="PROSITE" id="PS50075">
    <property type="entry name" value="CARRIER"/>
    <property type="match status" value="1"/>
</dbReference>
<comment type="catalytic activity">
    <reaction evidence="5">
        <text>a carboxylate + ATP + NADPH + H(+) = an aldehyde + AMP + diphosphate + NADP(+)</text>
        <dbReference type="Rhea" id="RHEA:50916"/>
        <dbReference type="ChEBI" id="CHEBI:15378"/>
        <dbReference type="ChEBI" id="CHEBI:17478"/>
        <dbReference type="ChEBI" id="CHEBI:29067"/>
        <dbReference type="ChEBI" id="CHEBI:30616"/>
        <dbReference type="ChEBI" id="CHEBI:33019"/>
        <dbReference type="ChEBI" id="CHEBI:57783"/>
        <dbReference type="ChEBI" id="CHEBI:58349"/>
        <dbReference type="ChEBI" id="CHEBI:456215"/>
    </reaction>
</comment>
<comment type="domain">
    <text evidence="5">The N-terminal domain likely catalyzes substrate activation by formation of an initial acyl-AMP intermediate, the central region contains the phosphopantetheine attachment site, and the C-terminal domain catalyzes the reduction by NADPH of the intermediate thioester formed from the attack of the phosphopantetheine thiol at the carbonyl carbon of acyl-AMP.</text>
</comment>
<dbReference type="InterPro" id="IPR036736">
    <property type="entry name" value="ACP-like_sf"/>
</dbReference>
<dbReference type="PROSITE" id="PS00455">
    <property type="entry name" value="AMP_BINDING"/>
    <property type="match status" value="1"/>
</dbReference>
<comment type="function">
    <text evidence="5">Catalyzes the ATP- and NADPH-dependent reduction of carboxylic acids to the corresponding aldehydes.</text>
</comment>
<dbReference type="CDD" id="cd17632">
    <property type="entry name" value="AFD_CAR-like"/>
    <property type="match status" value="1"/>
</dbReference>
<dbReference type="GO" id="GO:0016020">
    <property type="term" value="C:membrane"/>
    <property type="evidence" value="ECO:0007669"/>
    <property type="project" value="TreeGrafter"/>
</dbReference>
<feature type="binding site" evidence="5">
    <location>
        <position position="958"/>
    </location>
    <ligand>
        <name>NADP(+)</name>
        <dbReference type="ChEBI" id="CHEBI:58349"/>
    </ligand>
</feature>
<dbReference type="InterPro" id="IPR000873">
    <property type="entry name" value="AMP-dep_synth/lig_dom"/>
</dbReference>
<keyword evidence="5" id="KW-0521">NADP</keyword>
<dbReference type="SUPFAM" id="SSF56801">
    <property type="entry name" value="Acetyl-CoA synthetase-like"/>
    <property type="match status" value="1"/>
</dbReference>
<feature type="binding site" evidence="5">
    <location>
        <position position="621"/>
    </location>
    <ligand>
        <name>AMP</name>
        <dbReference type="ChEBI" id="CHEBI:456215"/>
    </ligand>
</feature>
<evidence type="ECO:0000256" key="1">
    <source>
        <dbReference type="ARBA" id="ARBA00022450"/>
    </source>
</evidence>
<dbReference type="GO" id="GO:0016620">
    <property type="term" value="F:oxidoreductase activity, acting on the aldehyde or oxo group of donors, NAD or NADP as acceptor"/>
    <property type="evidence" value="ECO:0007669"/>
    <property type="project" value="UniProtKB-UniRule"/>
</dbReference>
<dbReference type="CDD" id="cd05235">
    <property type="entry name" value="SDR_e1"/>
    <property type="match status" value="1"/>
</dbReference>
<dbReference type="PANTHER" id="PTHR43272">
    <property type="entry name" value="LONG-CHAIN-FATTY-ACID--COA LIGASE"/>
    <property type="match status" value="1"/>
</dbReference>
<keyword evidence="2 5" id="KW-0597">Phosphoprotein</keyword>
<dbReference type="InterPro" id="IPR020806">
    <property type="entry name" value="PKS_PP-bd"/>
</dbReference>
<evidence type="ECO:0000256" key="4">
    <source>
        <dbReference type="ARBA" id="ARBA00022840"/>
    </source>
</evidence>
<evidence type="ECO:0000256" key="2">
    <source>
        <dbReference type="ARBA" id="ARBA00022553"/>
    </source>
</evidence>
<dbReference type="EC" id="1.2.1.-" evidence="5"/>
<feature type="binding site" evidence="5">
    <location>
        <position position="816"/>
    </location>
    <ligand>
        <name>NADP(+)</name>
        <dbReference type="ChEBI" id="CHEBI:58349"/>
    </ligand>
</feature>
<dbReference type="PANTHER" id="PTHR43272:SF33">
    <property type="entry name" value="AMP-BINDING DOMAIN-CONTAINING PROTEIN-RELATED"/>
    <property type="match status" value="1"/>
</dbReference>
<dbReference type="SUPFAM" id="SSF51735">
    <property type="entry name" value="NAD(P)-binding Rossmann-fold domains"/>
    <property type="match status" value="1"/>
</dbReference>
<dbReference type="NCBIfam" id="TIGR01746">
    <property type="entry name" value="Thioester-redct"/>
    <property type="match status" value="1"/>
</dbReference>
<dbReference type="GO" id="GO:0050661">
    <property type="term" value="F:NADP binding"/>
    <property type="evidence" value="ECO:0007669"/>
    <property type="project" value="UniProtKB-UniRule"/>
</dbReference>
<keyword evidence="4 5" id="KW-0067">ATP-binding</keyword>
<dbReference type="Gene3D" id="3.40.50.12780">
    <property type="entry name" value="N-terminal domain of ligase-like"/>
    <property type="match status" value="1"/>
</dbReference>
<dbReference type="HAMAP" id="MF_02247">
    <property type="entry name" value="Carbox_acid_reduct"/>
    <property type="match status" value="1"/>
</dbReference>
<feature type="binding site" evidence="5">
    <location>
        <position position="306"/>
    </location>
    <ligand>
        <name>AMP</name>
        <dbReference type="ChEBI" id="CHEBI:456215"/>
    </ligand>
</feature>
<keyword evidence="5" id="KW-0560">Oxidoreductase</keyword>
<feature type="binding site" evidence="5">
    <location>
        <position position="427"/>
    </location>
    <ligand>
        <name>AMP</name>
        <dbReference type="ChEBI" id="CHEBI:456215"/>
    </ligand>
</feature>
<evidence type="ECO:0000259" key="6">
    <source>
        <dbReference type="PROSITE" id="PS50075"/>
    </source>
</evidence>
<feature type="binding site" evidence="5">
    <location>
        <position position="985"/>
    </location>
    <ligand>
        <name>NADP(+)</name>
        <dbReference type="ChEBI" id="CHEBI:58349"/>
    </ligand>
</feature>
<dbReference type="SUPFAM" id="SSF47336">
    <property type="entry name" value="ACP-like"/>
    <property type="match status" value="1"/>
</dbReference>
<protein>
    <recommendedName>
        <fullName evidence="5">Carboxylic acid reductase</fullName>
        <shortName evidence="5">CAR</shortName>
        <ecNumber evidence="5">1.2.1.-</ecNumber>
    </recommendedName>
    <alternativeName>
        <fullName evidence="5">ATP/NADPH-dependent carboxylic acid reductase</fullName>
    </alternativeName>
</protein>
<dbReference type="EMBL" id="WMBB01000021">
    <property type="protein sequence ID" value="MTE17243.1"/>
    <property type="molecule type" value="Genomic_DNA"/>
</dbReference>
<comment type="caution">
    <text evidence="5">Lacks conserved residue(s) required for the propagation of feature annotation.</text>
</comment>
<dbReference type="InterPro" id="IPR010080">
    <property type="entry name" value="Thioester_reductase-like_dom"/>
</dbReference>
<comment type="cofactor">
    <cofactor evidence="5">
        <name>pantetheine 4'-phosphate</name>
        <dbReference type="ChEBI" id="CHEBI:47942"/>
    </cofactor>
    <text evidence="5">Binds 1 phosphopantetheine covalently.</text>
</comment>
<dbReference type="GO" id="GO:0005524">
    <property type="term" value="F:ATP binding"/>
    <property type="evidence" value="ECO:0007669"/>
    <property type="project" value="UniProtKB-UniRule"/>
</dbReference>
<dbReference type="InterPro" id="IPR013120">
    <property type="entry name" value="FAR_NAD-bd"/>
</dbReference>
<feature type="binding site" evidence="5">
    <location>
        <position position="401"/>
    </location>
    <ligand>
        <name>AMP</name>
        <dbReference type="ChEBI" id="CHEBI:456215"/>
    </ligand>
</feature>
<feature type="binding site" evidence="5">
    <location>
        <position position="826"/>
    </location>
    <ligand>
        <name>NADP(+)</name>
        <dbReference type="ChEBI" id="CHEBI:58349"/>
    </ligand>
</feature>
<dbReference type="SMART" id="SM00823">
    <property type="entry name" value="PKS_PP"/>
    <property type="match status" value="1"/>
</dbReference>
<feature type="modified residue" description="O-(pantetheine 4'-phosphoryl)serine" evidence="5">
    <location>
        <position position="692"/>
    </location>
</feature>
<dbReference type="InterPro" id="IPR020845">
    <property type="entry name" value="AMP-binding_CS"/>
</dbReference>
<dbReference type="Gene3D" id="3.40.50.720">
    <property type="entry name" value="NAD(P)-binding Rossmann-like Domain"/>
    <property type="match status" value="1"/>
</dbReference>